<evidence type="ECO:0000256" key="1">
    <source>
        <dbReference type="ARBA" id="ARBA00023015"/>
    </source>
</evidence>
<dbReference type="SUPFAM" id="SSF46689">
    <property type="entry name" value="Homeodomain-like"/>
    <property type="match status" value="1"/>
</dbReference>
<dbReference type="InterPro" id="IPR000281">
    <property type="entry name" value="HTH_RpiR"/>
</dbReference>
<dbReference type="InterPro" id="IPR009057">
    <property type="entry name" value="Homeodomain-like_sf"/>
</dbReference>
<evidence type="ECO:0000313" key="7">
    <source>
        <dbReference type="Proteomes" id="UP000198894"/>
    </source>
</evidence>
<dbReference type="InterPro" id="IPR036388">
    <property type="entry name" value="WH-like_DNA-bd_sf"/>
</dbReference>
<dbReference type="AlphaFoldDB" id="A0A1G9DHK2"/>
<dbReference type="Proteomes" id="UP000198894">
    <property type="component" value="Unassembled WGS sequence"/>
</dbReference>
<dbReference type="PANTHER" id="PTHR30514:SF1">
    <property type="entry name" value="HTH-TYPE TRANSCRIPTIONAL REGULATOR HEXR-RELATED"/>
    <property type="match status" value="1"/>
</dbReference>
<dbReference type="CDD" id="cd05013">
    <property type="entry name" value="SIS_RpiR"/>
    <property type="match status" value="1"/>
</dbReference>
<keyword evidence="3" id="KW-0804">Transcription</keyword>
<evidence type="ECO:0000256" key="3">
    <source>
        <dbReference type="ARBA" id="ARBA00023163"/>
    </source>
</evidence>
<dbReference type="InterPro" id="IPR047640">
    <property type="entry name" value="RpiR-like"/>
</dbReference>
<dbReference type="Gene3D" id="3.40.50.10490">
    <property type="entry name" value="Glucose-6-phosphate isomerase like protein, domain 1"/>
    <property type="match status" value="1"/>
</dbReference>
<dbReference type="SUPFAM" id="SSF53697">
    <property type="entry name" value="SIS domain"/>
    <property type="match status" value="1"/>
</dbReference>
<evidence type="ECO:0000259" key="4">
    <source>
        <dbReference type="PROSITE" id="PS51071"/>
    </source>
</evidence>
<protein>
    <submittedName>
        <fullName evidence="6">DNA-binding transcriptional regulator, MurR/RpiR family, contains HTH and SIS domains</fullName>
    </submittedName>
</protein>
<proteinExistence type="predicted"/>
<dbReference type="GO" id="GO:0003677">
    <property type="term" value="F:DNA binding"/>
    <property type="evidence" value="ECO:0007669"/>
    <property type="project" value="UniProtKB-KW"/>
</dbReference>
<sequence>MQEKILARLRSSQPSLSPALLRISEYVLNDPAKVVNQTITEVADGSGSSEASVLRFCRDIKFSSFQRFKLALGIELSTHQTIRHASPSGDVIDDTLSTAITALKQTKDLLNHAALELAAKQIIRAKSIDLYGFGGSANVARYAHYLFVRFGLVSRVLDDPHLAVMSAVNLGPKQVALAISESGSSKDTINSLMAAKAAGAFTIAITCHIRSPIAANADAVLGASSTDTPITRGAFSRVAGQYLIIDILANMIAKDGSKFQAAMQRTAEATIDKSF</sequence>
<evidence type="ECO:0000259" key="5">
    <source>
        <dbReference type="PROSITE" id="PS51464"/>
    </source>
</evidence>
<dbReference type="Pfam" id="PF01380">
    <property type="entry name" value="SIS"/>
    <property type="match status" value="1"/>
</dbReference>
<dbReference type="InterPro" id="IPR035472">
    <property type="entry name" value="RpiR-like_SIS"/>
</dbReference>
<dbReference type="EMBL" id="FNEE01000018">
    <property type="protein sequence ID" value="SDK63329.1"/>
    <property type="molecule type" value="Genomic_DNA"/>
</dbReference>
<feature type="domain" description="HTH rpiR-type" evidence="4">
    <location>
        <begin position="3"/>
        <end position="79"/>
    </location>
</feature>
<dbReference type="GO" id="GO:0097367">
    <property type="term" value="F:carbohydrate derivative binding"/>
    <property type="evidence" value="ECO:0007669"/>
    <property type="project" value="InterPro"/>
</dbReference>
<name>A0A1G9DHK2_9HYPH</name>
<dbReference type="InterPro" id="IPR001347">
    <property type="entry name" value="SIS_dom"/>
</dbReference>
<dbReference type="GO" id="GO:1901135">
    <property type="term" value="P:carbohydrate derivative metabolic process"/>
    <property type="evidence" value="ECO:0007669"/>
    <property type="project" value="InterPro"/>
</dbReference>
<keyword evidence="7" id="KW-1185">Reference proteome</keyword>
<gene>
    <name evidence="6" type="ORF">SAMN05428953_11817</name>
</gene>
<dbReference type="PANTHER" id="PTHR30514">
    <property type="entry name" value="GLUCOKINASE"/>
    <property type="match status" value="1"/>
</dbReference>
<accession>A0A1G9DHK2</accession>
<dbReference type="Pfam" id="PF01418">
    <property type="entry name" value="HTH_6"/>
    <property type="match status" value="1"/>
</dbReference>
<dbReference type="RefSeq" id="WP_029354755.1">
    <property type="nucleotide sequence ID" value="NZ_CP183375.1"/>
</dbReference>
<keyword evidence="2 6" id="KW-0238">DNA-binding</keyword>
<organism evidence="6 7">
    <name type="scientific">Mesorhizobium muleiense</name>
    <dbReference type="NCBI Taxonomy" id="1004279"/>
    <lineage>
        <taxon>Bacteria</taxon>
        <taxon>Pseudomonadati</taxon>
        <taxon>Pseudomonadota</taxon>
        <taxon>Alphaproteobacteria</taxon>
        <taxon>Hyphomicrobiales</taxon>
        <taxon>Phyllobacteriaceae</taxon>
        <taxon>Mesorhizobium</taxon>
    </lineage>
</organism>
<feature type="domain" description="SIS" evidence="5">
    <location>
        <begin position="118"/>
        <end position="258"/>
    </location>
</feature>
<dbReference type="Gene3D" id="1.10.10.10">
    <property type="entry name" value="Winged helix-like DNA-binding domain superfamily/Winged helix DNA-binding domain"/>
    <property type="match status" value="1"/>
</dbReference>
<evidence type="ECO:0000313" key="6">
    <source>
        <dbReference type="EMBL" id="SDK63329.1"/>
    </source>
</evidence>
<dbReference type="PROSITE" id="PS51071">
    <property type="entry name" value="HTH_RPIR"/>
    <property type="match status" value="1"/>
</dbReference>
<dbReference type="InterPro" id="IPR046348">
    <property type="entry name" value="SIS_dom_sf"/>
</dbReference>
<evidence type="ECO:0000256" key="2">
    <source>
        <dbReference type="ARBA" id="ARBA00023125"/>
    </source>
</evidence>
<reference evidence="7" key="1">
    <citation type="submission" date="2016-10" db="EMBL/GenBank/DDBJ databases">
        <authorList>
            <person name="Varghese N."/>
            <person name="Submissions S."/>
        </authorList>
    </citation>
    <scope>NUCLEOTIDE SEQUENCE [LARGE SCALE GENOMIC DNA]</scope>
    <source>
        <strain evidence="7">CGMCC 1.11022</strain>
    </source>
</reference>
<dbReference type="PROSITE" id="PS51464">
    <property type="entry name" value="SIS"/>
    <property type="match status" value="1"/>
</dbReference>
<keyword evidence="1" id="KW-0805">Transcription regulation</keyword>
<dbReference type="GO" id="GO:0003700">
    <property type="term" value="F:DNA-binding transcription factor activity"/>
    <property type="evidence" value="ECO:0007669"/>
    <property type="project" value="InterPro"/>
</dbReference>